<evidence type="ECO:0000313" key="1">
    <source>
        <dbReference type="EMBL" id="KAG5523857.1"/>
    </source>
</evidence>
<accession>A0AAV6I570</accession>
<proteinExistence type="predicted"/>
<evidence type="ECO:0000313" key="2">
    <source>
        <dbReference type="Proteomes" id="UP000823749"/>
    </source>
</evidence>
<reference evidence="1" key="1">
    <citation type="submission" date="2020-08" db="EMBL/GenBank/DDBJ databases">
        <title>Plant Genome Project.</title>
        <authorList>
            <person name="Zhang R.-G."/>
        </authorList>
    </citation>
    <scope>NUCLEOTIDE SEQUENCE</scope>
    <source>
        <strain evidence="1">WSP0</strain>
        <tissue evidence="1">Leaf</tissue>
    </source>
</reference>
<comment type="caution">
    <text evidence="1">The sequence shown here is derived from an EMBL/GenBank/DDBJ whole genome shotgun (WGS) entry which is preliminary data.</text>
</comment>
<dbReference type="Proteomes" id="UP000823749">
    <property type="component" value="Chromosome 11"/>
</dbReference>
<protein>
    <submittedName>
        <fullName evidence="1">Uncharacterized protein</fullName>
    </submittedName>
</protein>
<name>A0AAV6I570_9ERIC</name>
<gene>
    <name evidence="1" type="ORF">RHGRI_030751</name>
</gene>
<organism evidence="1 2">
    <name type="scientific">Rhododendron griersonianum</name>
    <dbReference type="NCBI Taxonomy" id="479676"/>
    <lineage>
        <taxon>Eukaryota</taxon>
        <taxon>Viridiplantae</taxon>
        <taxon>Streptophyta</taxon>
        <taxon>Embryophyta</taxon>
        <taxon>Tracheophyta</taxon>
        <taxon>Spermatophyta</taxon>
        <taxon>Magnoliopsida</taxon>
        <taxon>eudicotyledons</taxon>
        <taxon>Gunneridae</taxon>
        <taxon>Pentapetalae</taxon>
        <taxon>asterids</taxon>
        <taxon>Ericales</taxon>
        <taxon>Ericaceae</taxon>
        <taxon>Ericoideae</taxon>
        <taxon>Rhodoreae</taxon>
        <taxon>Rhododendron</taxon>
    </lineage>
</organism>
<dbReference type="AlphaFoldDB" id="A0AAV6I570"/>
<dbReference type="EMBL" id="JACTNZ010000011">
    <property type="protein sequence ID" value="KAG5523857.1"/>
    <property type="molecule type" value="Genomic_DNA"/>
</dbReference>
<keyword evidence="2" id="KW-1185">Reference proteome</keyword>
<sequence>MDPTFAAQLEAKWSRLEDFLDYGGSDFSFEDPYVPEEFPILHAQYQWCRANVPGRGTLHLHPTWGPGRRAIIEKDLRDILETIPGFNIQDDPYYPYYENIDNMPPIHALRDANDPPPV</sequence>